<accession>A0A8J4YHA0</accession>
<dbReference type="OrthoDB" id="6782145at2759"/>
<gene>
    <name evidence="1" type="ORF">GWK47_043128</name>
</gene>
<dbReference type="AlphaFoldDB" id="A0A8J4YHA0"/>
<reference evidence="1" key="1">
    <citation type="submission" date="2020-07" db="EMBL/GenBank/DDBJ databases">
        <title>The High-quality genome of the commercially important snow crab, Chionoecetes opilio.</title>
        <authorList>
            <person name="Jeong J.-H."/>
            <person name="Ryu S."/>
        </authorList>
    </citation>
    <scope>NUCLEOTIDE SEQUENCE</scope>
    <source>
        <strain evidence="1">MADBK_172401_WGS</strain>
        <tissue evidence="1">Digestive gland</tissue>
    </source>
</reference>
<evidence type="ECO:0000313" key="1">
    <source>
        <dbReference type="EMBL" id="KAG0723176.1"/>
    </source>
</evidence>
<sequence length="159" mass="17358">MSHFLSHDQTKADLTEYLAQKTLDYNKDSSQLIITSAAGHTRSNKDVGHFPHNNHEEADTLMISLGVAATAHSSRNVEMTFFSPDTDVLVLLIANYDVLPKNTSISMTSGTLHIKSIWTALGPAKAKALPALHAFSGADTHWSLCTNRQTDLVQAVPRC</sequence>
<keyword evidence="2" id="KW-1185">Reference proteome</keyword>
<organism evidence="1 2">
    <name type="scientific">Chionoecetes opilio</name>
    <name type="common">Atlantic snow crab</name>
    <name type="synonym">Cancer opilio</name>
    <dbReference type="NCBI Taxonomy" id="41210"/>
    <lineage>
        <taxon>Eukaryota</taxon>
        <taxon>Metazoa</taxon>
        <taxon>Ecdysozoa</taxon>
        <taxon>Arthropoda</taxon>
        <taxon>Crustacea</taxon>
        <taxon>Multicrustacea</taxon>
        <taxon>Malacostraca</taxon>
        <taxon>Eumalacostraca</taxon>
        <taxon>Eucarida</taxon>
        <taxon>Decapoda</taxon>
        <taxon>Pleocyemata</taxon>
        <taxon>Brachyura</taxon>
        <taxon>Eubrachyura</taxon>
        <taxon>Majoidea</taxon>
        <taxon>Majidae</taxon>
        <taxon>Chionoecetes</taxon>
    </lineage>
</organism>
<dbReference type="EMBL" id="JACEEZ010008561">
    <property type="protein sequence ID" value="KAG0723176.1"/>
    <property type="molecule type" value="Genomic_DNA"/>
</dbReference>
<name>A0A8J4YHA0_CHIOP</name>
<dbReference type="Proteomes" id="UP000770661">
    <property type="component" value="Unassembled WGS sequence"/>
</dbReference>
<evidence type="ECO:0000313" key="2">
    <source>
        <dbReference type="Proteomes" id="UP000770661"/>
    </source>
</evidence>
<comment type="caution">
    <text evidence="1">The sequence shown here is derived from an EMBL/GenBank/DDBJ whole genome shotgun (WGS) entry which is preliminary data.</text>
</comment>
<proteinExistence type="predicted"/>
<protein>
    <submittedName>
        <fullName evidence="1">Uncharacterized protein</fullName>
    </submittedName>
</protein>